<keyword evidence="4 6" id="KW-0418">Kinase</keyword>
<evidence type="ECO:0000313" key="9">
    <source>
        <dbReference type="Proteomes" id="UP000535511"/>
    </source>
</evidence>
<dbReference type="InterPro" id="IPR011611">
    <property type="entry name" value="PfkB_dom"/>
</dbReference>
<evidence type="ECO:0000256" key="5">
    <source>
        <dbReference type="ARBA" id="ARBA00022840"/>
    </source>
</evidence>
<dbReference type="InterPro" id="IPR002139">
    <property type="entry name" value="Ribo/fructo_kinase"/>
</dbReference>
<dbReference type="GO" id="GO:0006000">
    <property type="term" value="P:fructose metabolic process"/>
    <property type="evidence" value="ECO:0007669"/>
    <property type="project" value="UniProtKB-ARBA"/>
</dbReference>
<evidence type="ECO:0000256" key="1">
    <source>
        <dbReference type="ARBA" id="ARBA00010688"/>
    </source>
</evidence>
<gene>
    <name evidence="8" type="ORF">BJZ21_000809</name>
</gene>
<evidence type="ECO:0000259" key="7">
    <source>
        <dbReference type="Pfam" id="PF00294"/>
    </source>
</evidence>
<reference evidence="8 9" key="1">
    <citation type="submission" date="2020-07" db="EMBL/GenBank/DDBJ databases">
        <title>Sequencing the genomes of 1000 actinobacteria strains.</title>
        <authorList>
            <person name="Klenk H.-P."/>
        </authorList>
    </citation>
    <scope>NUCLEOTIDE SEQUENCE [LARGE SCALE GENOMIC DNA]</scope>
    <source>
        <strain evidence="8 9">DSM 21350</strain>
    </source>
</reference>
<dbReference type="PANTHER" id="PTHR43085:SF1">
    <property type="entry name" value="PSEUDOURIDINE KINASE-RELATED"/>
    <property type="match status" value="1"/>
</dbReference>
<dbReference type="SUPFAM" id="SSF53613">
    <property type="entry name" value="Ribokinase-like"/>
    <property type="match status" value="1"/>
</dbReference>
<dbReference type="EMBL" id="JACCBG010000001">
    <property type="protein sequence ID" value="NYD40726.1"/>
    <property type="molecule type" value="Genomic_DNA"/>
</dbReference>
<evidence type="ECO:0000256" key="3">
    <source>
        <dbReference type="ARBA" id="ARBA00022741"/>
    </source>
</evidence>
<name>A0A7Y9E4I5_9ACTN</name>
<dbReference type="RefSeq" id="WP_179662567.1">
    <property type="nucleotide sequence ID" value="NZ_JACCBG010000001.1"/>
</dbReference>
<dbReference type="InterPro" id="IPR050306">
    <property type="entry name" value="PfkB_Carbo_kinase"/>
</dbReference>
<accession>A0A7Y9E4I5</accession>
<proteinExistence type="inferred from homology"/>
<comment type="similarity">
    <text evidence="1 6">Belongs to the carbohydrate kinase PfkB family.</text>
</comment>
<evidence type="ECO:0000256" key="2">
    <source>
        <dbReference type="ARBA" id="ARBA00022679"/>
    </source>
</evidence>
<dbReference type="InterPro" id="IPR029056">
    <property type="entry name" value="Ribokinase-like"/>
</dbReference>
<keyword evidence="9" id="KW-1185">Reference proteome</keyword>
<keyword evidence="2 6" id="KW-0808">Transferase</keyword>
<dbReference type="AlphaFoldDB" id="A0A7Y9E4I5"/>
<dbReference type="EC" id="2.7.1.4" evidence="8"/>
<evidence type="ECO:0000256" key="6">
    <source>
        <dbReference type="RuleBase" id="RU003704"/>
    </source>
</evidence>
<dbReference type="PRINTS" id="PR00990">
    <property type="entry name" value="RIBOKINASE"/>
</dbReference>
<dbReference type="GO" id="GO:0008865">
    <property type="term" value="F:fructokinase activity"/>
    <property type="evidence" value="ECO:0007669"/>
    <property type="project" value="UniProtKB-EC"/>
</dbReference>
<dbReference type="Gene3D" id="3.40.1190.20">
    <property type="match status" value="1"/>
</dbReference>
<dbReference type="Proteomes" id="UP000535511">
    <property type="component" value="Unassembled WGS sequence"/>
</dbReference>
<keyword evidence="5" id="KW-0067">ATP-binding</keyword>
<dbReference type="InterPro" id="IPR002173">
    <property type="entry name" value="Carboh/pur_kinase_PfkB_CS"/>
</dbReference>
<protein>
    <submittedName>
        <fullName evidence="8">Fructokinase</fullName>
        <ecNumber evidence="8">2.7.1.4</ecNumber>
    </submittedName>
</protein>
<dbReference type="CDD" id="cd01167">
    <property type="entry name" value="bac_FRK"/>
    <property type="match status" value="1"/>
</dbReference>
<organism evidence="8 9">
    <name type="scientific">Nocardioides panaciterrulae</name>
    <dbReference type="NCBI Taxonomy" id="661492"/>
    <lineage>
        <taxon>Bacteria</taxon>
        <taxon>Bacillati</taxon>
        <taxon>Actinomycetota</taxon>
        <taxon>Actinomycetes</taxon>
        <taxon>Propionibacteriales</taxon>
        <taxon>Nocardioidaceae</taxon>
        <taxon>Nocardioides</taxon>
    </lineage>
</organism>
<keyword evidence="3" id="KW-0547">Nucleotide-binding</keyword>
<evidence type="ECO:0000256" key="4">
    <source>
        <dbReference type="ARBA" id="ARBA00022777"/>
    </source>
</evidence>
<dbReference type="Pfam" id="PF00294">
    <property type="entry name" value="PfkB"/>
    <property type="match status" value="1"/>
</dbReference>
<dbReference type="PROSITE" id="PS00584">
    <property type="entry name" value="PFKB_KINASES_2"/>
    <property type="match status" value="1"/>
</dbReference>
<dbReference type="GO" id="GO:0005524">
    <property type="term" value="F:ATP binding"/>
    <property type="evidence" value="ECO:0007669"/>
    <property type="project" value="UniProtKB-KW"/>
</dbReference>
<feature type="domain" description="Carbohydrate kinase PfkB" evidence="7">
    <location>
        <begin position="4"/>
        <end position="297"/>
    </location>
</feature>
<evidence type="ECO:0000313" key="8">
    <source>
        <dbReference type="EMBL" id="NYD40726.1"/>
    </source>
</evidence>
<comment type="caution">
    <text evidence="8">The sequence shown here is derived from an EMBL/GenBank/DDBJ whole genome shotgun (WGS) entry which is preliminary data.</text>
</comment>
<dbReference type="PANTHER" id="PTHR43085">
    <property type="entry name" value="HEXOKINASE FAMILY MEMBER"/>
    <property type="match status" value="1"/>
</dbReference>
<sequence>MEPDVLVVGEALVDIVNAADGETKEYAGGSAANVAVALARLGRPVRFATSYADDPHGRLIADHLERAGVALACDPHAVARTSTAEATIGVDGAAEYEFDLEWHLNAVPVEPHPLVVHTCSLGAVLEPGADEVVALLEKLREHATVSYDVNARPAITGTGPDLVDRVERMARLADLVKASDEDLEALYPRLGLVKVARRLLSLGPAAVVVTRGADGAMWVGPDDVVEIGPHEVEVADTIGAGDTFGAALLDALWEAGRLGADHREELRELRPAEIEGLLAHAAHAAAVTVSRPGADPPYRHELPGLP</sequence>